<accession>A0A6A6E8J7</accession>
<reference evidence="1" key="1">
    <citation type="journal article" date="2020" name="Stud. Mycol.">
        <title>101 Dothideomycetes genomes: a test case for predicting lifestyles and emergence of pathogens.</title>
        <authorList>
            <person name="Haridas S."/>
            <person name="Albert R."/>
            <person name="Binder M."/>
            <person name="Bloem J."/>
            <person name="Labutti K."/>
            <person name="Salamov A."/>
            <person name="Andreopoulos B."/>
            <person name="Baker S."/>
            <person name="Barry K."/>
            <person name="Bills G."/>
            <person name="Bluhm B."/>
            <person name="Cannon C."/>
            <person name="Castanera R."/>
            <person name="Culley D."/>
            <person name="Daum C."/>
            <person name="Ezra D."/>
            <person name="Gonzalez J."/>
            <person name="Henrissat B."/>
            <person name="Kuo A."/>
            <person name="Liang C."/>
            <person name="Lipzen A."/>
            <person name="Lutzoni F."/>
            <person name="Magnuson J."/>
            <person name="Mondo S."/>
            <person name="Nolan M."/>
            <person name="Ohm R."/>
            <person name="Pangilinan J."/>
            <person name="Park H.-J."/>
            <person name="Ramirez L."/>
            <person name="Alfaro M."/>
            <person name="Sun H."/>
            <person name="Tritt A."/>
            <person name="Yoshinaga Y."/>
            <person name="Zwiers L.-H."/>
            <person name="Turgeon B."/>
            <person name="Goodwin S."/>
            <person name="Spatafora J."/>
            <person name="Crous P."/>
            <person name="Grigoriev I."/>
        </authorList>
    </citation>
    <scope>NUCLEOTIDE SEQUENCE</scope>
    <source>
        <strain evidence="1">CBS 207.26</strain>
    </source>
</reference>
<dbReference type="AlphaFoldDB" id="A0A6A6E8J7"/>
<proteinExistence type="predicted"/>
<protein>
    <submittedName>
        <fullName evidence="1">Uncharacterized protein</fullName>
    </submittedName>
</protein>
<keyword evidence="2" id="KW-1185">Reference proteome</keyword>
<name>A0A6A6E8J7_9PEZI</name>
<dbReference type="EMBL" id="ML994628">
    <property type="protein sequence ID" value="KAF2187122.1"/>
    <property type="molecule type" value="Genomic_DNA"/>
</dbReference>
<organism evidence="1 2">
    <name type="scientific">Zopfia rhizophila CBS 207.26</name>
    <dbReference type="NCBI Taxonomy" id="1314779"/>
    <lineage>
        <taxon>Eukaryota</taxon>
        <taxon>Fungi</taxon>
        <taxon>Dikarya</taxon>
        <taxon>Ascomycota</taxon>
        <taxon>Pezizomycotina</taxon>
        <taxon>Dothideomycetes</taxon>
        <taxon>Dothideomycetes incertae sedis</taxon>
        <taxon>Zopfiaceae</taxon>
        <taxon>Zopfia</taxon>
    </lineage>
</organism>
<evidence type="ECO:0000313" key="1">
    <source>
        <dbReference type="EMBL" id="KAF2187122.1"/>
    </source>
</evidence>
<dbReference type="Proteomes" id="UP000800200">
    <property type="component" value="Unassembled WGS sequence"/>
</dbReference>
<evidence type="ECO:0000313" key="2">
    <source>
        <dbReference type="Proteomes" id="UP000800200"/>
    </source>
</evidence>
<gene>
    <name evidence="1" type="ORF">K469DRAFT_124191</name>
</gene>
<sequence length="145" mass="17085">MLETAWHTKEWTAAIMLAVTVHRSRCSRNPSTWIFETNTLRFAVVTGTRLQYVLDRSILCCKPPFPAPMDAYLRVLFLLTLFLEFNSCKIDYASRRSPRARDTMRNATFDNPIKTERVQNWTFMLLRAHIRFVYTIKSFALIFLL</sequence>